<evidence type="ECO:0000259" key="2">
    <source>
        <dbReference type="SMART" id="SM00635"/>
    </source>
</evidence>
<evidence type="ECO:0000313" key="3">
    <source>
        <dbReference type="EMBL" id="HIT85996.1"/>
    </source>
</evidence>
<dbReference type="Pfam" id="PF02368">
    <property type="entry name" value="Big_2"/>
    <property type="match status" value="3"/>
</dbReference>
<dbReference type="SUPFAM" id="SSF49373">
    <property type="entry name" value="Invasin/intimin cell-adhesion fragments"/>
    <property type="match status" value="3"/>
</dbReference>
<proteinExistence type="predicted"/>
<dbReference type="Proteomes" id="UP000824165">
    <property type="component" value="Unassembled WGS sequence"/>
</dbReference>
<dbReference type="SMART" id="SM00047">
    <property type="entry name" value="LYZ2"/>
    <property type="match status" value="1"/>
</dbReference>
<gene>
    <name evidence="3" type="ORF">IAA60_08880</name>
</gene>
<reference evidence="3" key="1">
    <citation type="submission" date="2020-10" db="EMBL/GenBank/DDBJ databases">
        <authorList>
            <person name="Gilroy R."/>
        </authorList>
    </citation>
    <scope>NUCLEOTIDE SEQUENCE</scope>
    <source>
        <strain evidence="3">CHK181-108</strain>
    </source>
</reference>
<dbReference type="AlphaFoldDB" id="A0A9D1KRD5"/>
<sequence length="605" mass="63521">MNKRIKTLSTGRRAAVISIAAAAAAVVLSFVLIINTDPTGELTPKITGEMSSPSRFFHYAGFDAAPDGSVSLSTKRTRLRLDDGGSAQLKLYARIFPADRDNKKIEYTSSDSAAASVDENGTVTPHKPGKVTITASLAGSGSKSSAEIEIIRPVTGVMLKESALTLNVSDSAHLMEAVVSPGDATNTAVTWTSKDTSVAEIDENGALKPVGAGMTEITATTEDGGFTAKCFVTVVNDVIGVDSISIQNKGSAKLGVGESMNMIVTVSPQNAKNKAVTWSSSDERVAEISATGRLKALSEGTSKITVRAANGRSDEFELTVSKAAGESALNLYGKVTSDDTIPTDILGSTYVAGAGGTTAAGRGGTTYTSYNITLDDIVDIQMSLSPAPKIWRGGGSVSASRDEVREYMDPSSFCTGAYKYQFLDLSQTNGVSAEALNRFLEGKGILEGTGQAFIDAANANNISEVYLVAHACLETGNGTSTLSTGVNVNGTTVYNMFGIAAYDDSALYSGSRKAYSEGWTSPEAAIKGGAAWISEWYINASSSRQNTLYKMLFNPETPGVHQYATDISWAVKQAASIEAIFAQFPEAVLSYDIPVYLGETAIVIE</sequence>
<dbReference type="SMART" id="SM00635">
    <property type="entry name" value="BID_2"/>
    <property type="match status" value="3"/>
</dbReference>
<dbReference type="EMBL" id="DVLU01000097">
    <property type="protein sequence ID" value="HIT85996.1"/>
    <property type="molecule type" value="Genomic_DNA"/>
</dbReference>
<dbReference type="InterPro" id="IPR008964">
    <property type="entry name" value="Invasin/intimin_cell_adhesion"/>
</dbReference>
<dbReference type="Pfam" id="PF01832">
    <property type="entry name" value="Glucosaminidase"/>
    <property type="match status" value="1"/>
</dbReference>
<evidence type="ECO:0000313" key="4">
    <source>
        <dbReference type="Proteomes" id="UP000824165"/>
    </source>
</evidence>
<evidence type="ECO:0000259" key="1">
    <source>
        <dbReference type="SMART" id="SM00047"/>
    </source>
</evidence>
<name>A0A9D1KRD5_9FIRM</name>
<feature type="domain" description="BIG2" evidence="2">
    <location>
        <begin position="153"/>
        <end position="231"/>
    </location>
</feature>
<dbReference type="GO" id="GO:0004040">
    <property type="term" value="F:amidase activity"/>
    <property type="evidence" value="ECO:0007669"/>
    <property type="project" value="InterPro"/>
</dbReference>
<organism evidence="3 4">
    <name type="scientific">Candidatus Ornithomonoglobus intestinigallinarum</name>
    <dbReference type="NCBI Taxonomy" id="2840894"/>
    <lineage>
        <taxon>Bacteria</taxon>
        <taxon>Bacillati</taxon>
        <taxon>Bacillota</taxon>
        <taxon>Clostridia</taxon>
        <taxon>Candidatus Ornithomonoglobus</taxon>
    </lineage>
</organism>
<dbReference type="Gene3D" id="2.60.40.1080">
    <property type="match status" value="3"/>
</dbReference>
<feature type="domain" description="BIG2" evidence="2">
    <location>
        <begin position="240"/>
        <end position="318"/>
    </location>
</feature>
<feature type="domain" description="BIG2" evidence="2">
    <location>
        <begin position="66"/>
        <end position="147"/>
    </location>
</feature>
<dbReference type="InterPro" id="IPR002901">
    <property type="entry name" value="MGlyc_endo_b_GlcNAc-like_dom"/>
</dbReference>
<comment type="caution">
    <text evidence="3">The sequence shown here is derived from an EMBL/GenBank/DDBJ whole genome shotgun (WGS) entry which is preliminary data.</text>
</comment>
<reference evidence="3" key="2">
    <citation type="journal article" date="2021" name="PeerJ">
        <title>Extensive microbial diversity within the chicken gut microbiome revealed by metagenomics and culture.</title>
        <authorList>
            <person name="Gilroy R."/>
            <person name="Ravi A."/>
            <person name="Getino M."/>
            <person name="Pursley I."/>
            <person name="Horton D.L."/>
            <person name="Alikhan N.F."/>
            <person name="Baker D."/>
            <person name="Gharbi K."/>
            <person name="Hall N."/>
            <person name="Watson M."/>
            <person name="Adriaenssens E.M."/>
            <person name="Foster-Nyarko E."/>
            <person name="Jarju S."/>
            <person name="Secka A."/>
            <person name="Antonio M."/>
            <person name="Oren A."/>
            <person name="Chaudhuri R.R."/>
            <person name="La Ragione R."/>
            <person name="Hildebrand F."/>
            <person name="Pallen M.J."/>
        </authorList>
    </citation>
    <scope>NUCLEOTIDE SEQUENCE</scope>
    <source>
        <strain evidence="3">CHK181-108</strain>
    </source>
</reference>
<dbReference type="InterPro" id="IPR003343">
    <property type="entry name" value="Big_2"/>
</dbReference>
<accession>A0A9D1KRD5</accession>
<dbReference type="Gene3D" id="1.10.530.10">
    <property type="match status" value="1"/>
</dbReference>
<feature type="domain" description="Mannosyl-glycoprotein endo-beta-N-acetylglucosamidase-like" evidence="1">
    <location>
        <begin position="438"/>
        <end position="592"/>
    </location>
</feature>
<protein>
    <submittedName>
        <fullName evidence="3">Ig-like domain-containing protein</fullName>
    </submittedName>
</protein>